<dbReference type="Proteomes" id="UP000663881">
    <property type="component" value="Unassembled WGS sequence"/>
</dbReference>
<name>A0A819HX38_9BILA</name>
<gene>
    <name evidence="1" type="ORF">OKA104_LOCUS24399</name>
</gene>
<accession>A0A819HX38</accession>
<dbReference type="AlphaFoldDB" id="A0A819HX38"/>
<dbReference type="EMBL" id="CAJOAY010001947">
    <property type="protein sequence ID" value="CAF3905010.1"/>
    <property type="molecule type" value="Genomic_DNA"/>
</dbReference>
<feature type="non-terminal residue" evidence="1">
    <location>
        <position position="1"/>
    </location>
</feature>
<evidence type="ECO:0000313" key="1">
    <source>
        <dbReference type="EMBL" id="CAF3905010.1"/>
    </source>
</evidence>
<proteinExistence type="predicted"/>
<protein>
    <submittedName>
        <fullName evidence="1">Uncharacterized protein</fullName>
    </submittedName>
</protein>
<organism evidence="1 2">
    <name type="scientific">Adineta steineri</name>
    <dbReference type="NCBI Taxonomy" id="433720"/>
    <lineage>
        <taxon>Eukaryota</taxon>
        <taxon>Metazoa</taxon>
        <taxon>Spiralia</taxon>
        <taxon>Gnathifera</taxon>
        <taxon>Rotifera</taxon>
        <taxon>Eurotatoria</taxon>
        <taxon>Bdelloidea</taxon>
        <taxon>Adinetida</taxon>
        <taxon>Adinetidae</taxon>
        <taxon>Adineta</taxon>
    </lineage>
</organism>
<comment type="caution">
    <text evidence="1">The sequence shown here is derived from an EMBL/GenBank/DDBJ whole genome shotgun (WGS) entry which is preliminary data.</text>
</comment>
<evidence type="ECO:0000313" key="2">
    <source>
        <dbReference type="Proteomes" id="UP000663881"/>
    </source>
</evidence>
<sequence length="57" mass="6698">GHYCLIEYGFVTYLLDKKNNELHTIVRDSNQKSRDLNRLKTLIEQEFILANGNIELC</sequence>
<reference evidence="1" key="1">
    <citation type="submission" date="2021-02" db="EMBL/GenBank/DDBJ databases">
        <authorList>
            <person name="Nowell W R."/>
        </authorList>
    </citation>
    <scope>NUCLEOTIDE SEQUENCE</scope>
</reference>